<evidence type="ECO:0000256" key="4">
    <source>
        <dbReference type="ARBA" id="ARBA00022825"/>
    </source>
</evidence>
<organism evidence="7 8">
    <name type="scientific">Prosthecochloris marina</name>
    <dbReference type="NCBI Taxonomy" id="2017681"/>
    <lineage>
        <taxon>Bacteria</taxon>
        <taxon>Pseudomonadati</taxon>
        <taxon>Chlorobiota</taxon>
        <taxon>Chlorobiia</taxon>
        <taxon>Chlorobiales</taxon>
        <taxon>Chlorobiaceae</taxon>
        <taxon>Prosthecochloris</taxon>
    </lineage>
</organism>
<dbReference type="EMBL" id="PDNZ01000008">
    <property type="protein sequence ID" value="PWW81310.1"/>
    <property type="molecule type" value="Genomic_DNA"/>
</dbReference>
<protein>
    <submittedName>
        <fullName evidence="7">Peptidase S41</fullName>
    </submittedName>
</protein>
<dbReference type="NCBIfam" id="TIGR00225">
    <property type="entry name" value="prc"/>
    <property type="match status" value="1"/>
</dbReference>
<dbReference type="InterPro" id="IPR004447">
    <property type="entry name" value="Peptidase_S41A"/>
</dbReference>
<evidence type="ECO:0000313" key="8">
    <source>
        <dbReference type="Proteomes" id="UP000246278"/>
    </source>
</evidence>
<dbReference type="GO" id="GO:0004175">
    <property type="term" value="F:endopeptidase activity"/>
    <property type="evidence" value="ECO:0007669"/>
    <property type="project" value="TreeGrafter"/>
</dbReference>
<dbReference type="CDD" id="cd06782">
    <property type="entry name" value="cpPDZ_CPP-like"/>
    <property type="match status" value="1"/>
</dbReference>
<dbReference type="PANTHER" id="PTHR32060">
    <property type="entry name" value="TAIL-SPECIFIC PROTEASE"/>
    <property type="match status" value="1"/>
</dbReference>
<dbReference type="RefSeq" id="WP_110024099.1">
    <property type="nucleotide sequence ID" value="NZ_PDNZ01000008.1"/>
</dbReference>
<dbReference type="SUPFAM" id="SSF52096">
    <property type="entry name" value="ClpP/crotonase"/>
    <property type="match status" value="1"/>
</dbReference>
<dbReference type="GO" id="GO:0008236">
    <property type="term" value="F:serine-type peptidase activity"/>
    <property type="evidence" value="ECO:0007669"/>
    <property type="project" value="UniProtKB-KW"/>
</dbReference>
<dbReference type="Pfam" id="PF17820">
    <property type="entry name" value="PDZ_6"/>
    <property type="match status" value="1"/>
</dbReference>
<feature type="domain" description="PDZ" evidence="6">
    <location>
        <begin position="92"/>
        <end position="160"/>
    </location>
</feature>
<dbReference type="InterPro" id="IPR029045">
    <property type="entry name" value="ClpP/crotonase-like_dom_sf"/>
</dbReference>
<evidence type="ECO:0000256" key="1">
    <source>
        <dbReference type="ARBA" id="ARBA00009179"/>
    </source>
</evidence>
<gene>
    <name evidence="7" type="ORF">CR164_11255</name>
</gene>
<keyword evidence="2 5" id="KW-0645">Protease</keyword>
<keyword evidence="3 5" id="KW-0378">Hydrolase</keyword>
<dbReference type="Gene3D" id="2.30.42.10">
    <property type="match status" value="1"/>
</dbReference>
<dbReference type="PROSITE" id="PS50106">
    <property type="entry name" value="PDZ"/>
    <property type="match status" value="1"/>
</dbReference>
<dbReference type="AlphaFoldDB" id="A0A317T513"/>
<proteinExistence type="inferred from homology"/>
<dbReference type="PANTHER" id="PTHR32060:SF22">
    <property type="entry name" value="CARBOXYL-TERMINAL-PROCESSING PEPTIDASE 3, CHLOROPLASTIC"/>
    <property type="match status" value="1"/>
</dbReference>
<dbReference type="InterPro" id="IPR036034">
    <property type="entry name" value="PDZ_sf"/>
</dbReference>
<name>A0A317T513_9CHLB</name>
<dbReference type="OrthoDB" id="9812068at2"/>
<dbReference type="Proteomes" id="UP000246278">
    <property type="component" value="Unassembled WGS sequence"/>
</dbReference>
<dbReference type="Pfam" id="PF03572">
    <property type="entry name" value="Peptidase_S41"/>
    <property type="match status" value="1"/>
</dbReference>
<comment type="similarity">
    <text evidence="1 5">Belongs to the peptidase S41A family.</text>
</comment>
<evidence type="ECO:0000259" key="6">
    <source>
        <dbReference type="PROSITE" id="PS50106"/>
    </source>
</evidence>
<reference evidence="8" key="1">
    <citation type="submission" date="2017-10" db="EMBL/GenBank/DDBJ databases">
        <authorList>
            <person name="Gaisin V.A."/>
            <person name="Rysina M.S."/>
            <person name="Grouzdev D.S."/>
        </authorList>
    </citation>
    <scope>NUCLEOTIDE SEQUENCE [LARGE SCALE GENOMIC DNA]</scope>
    <source>
        <strain evidence="8">V1</strain>
    </source>
</reference>
<evidence type="ECO:0000256" key="5">
    <source>
        <dbReference type="RuleBase" id="RU004404"/>
    </source>
</evidence>
<dbReference type="CDD" id="cd07560">
    <property type="entry name" value="Peptidase_S41_CPP"/>
    <property type="match status" value="1"/>
</dbReference>
<dbReference type="Pfam" id="PF22694">
    <property type="entry name" value="CtpB_N-like"/>
    <property type="match status" value="1"/>
</dbReference>
<dbReference type="InterPro" id="IPR055210">
    <property type="entry name" value="CtpA/B_N"/>
</dbReference>
<dbReference type="SMART" id="SM00228">
    <property type="entry name" value="PDZ"/>
    <property type="match status" value="1"/>
</dbReference>
<keyword evidence="8" id="KW-1185">Reference proteome</keyword>
<keyword evidence="4 5" id="KW-0720">Serine protease</keyword>
<dbReference type="InterPro" id="IPR005151">
    <property type="entry name" value="Tail-specific_protease"/>
</dbReference>
<dbReference type="GO" id="GO:0006508">
    <property type="term" value="P:proteolysis"/>
    <property type="evidence" value="ECO:0007669"/>
    <property type="project" value="UniProtKB-KW"/>
</dbReference>
<dbReference type="InterPro" id="IPR041489">
    <property type="entry name" value="PDZ_6"/>
</dbReference>
<evidence type="ECO:0000313" key="7">
    <source>
        <dbReference type="EMBL" id="PWW81310.1"/>
    </source>
</evidence>
<dbReference type="InterPro" id="IPR001478">
    <property type="entry name" value="PDZ"/>
</dbReference>
<dbReference type="SUPFAM" id="SSF50156">
    <property type="entry name" value="PDZ domain-like"/>
    <property type="match status" value="1"/>
</dbReference>
<dbReference type="SMART" id="SM00245">
    <property type="entry name" value="TSPc"/>
    <property type="match status" value="1"/>
</dbReference>
<comment type="caution">
    <text evidence="7">The sequence shown here is derived from an EMBL/GenBank/DDBJ whole genome shotgun (WGS) entry which is preliminary data.</text>
</comment>
<sequence>MKLDLVRGMSQKMIPILVILLAFTGTGLKPSDSSEREYFSIAKNIELLGDVYRGVSDNYVDDIDPAEFMYAGIDGMLETLDPYTVFLDKEESLELGELTRGQYAGVGIRISEIAGDVYIVSVFDGAPASQAGLRVGDRIVKVDKHLIEGKELDEVKDFIKGPVGSKVVLSVERYGRRRNKRYTLVRQEVRVNSIRYAGLFGTTGYFEMSSFGNRSADELTRAINDMHAAARLGNRTMNAVILDLRNNPGGLLDVAVDVTGLFVGKGSQVVSTRGRDLESEVSYRTAKEPVVKGLPLVVLINGNSASASEIVAGAIQELDRGVVIGDRSFGKGLVQSVVRLPFDCALKLTTAKYYTPSGRLIQKEHDWTDGSRDVLKEETKGNDETVYYTVNKRKVYGGGGILPDIEVEADTLGDYEASLRKDGMLFRYANKYRASNDSLPEAGIDRKFLMQDFDSFLKNEGFVYQTEPALLLKEVKRAIEEEPEENTSGTIDTLIASLHNEVERLAEKGKSNESETIALALEQEIMRHFDEEAARRSMIEGDPVVKKALAILKDSREYRGILSP</sequence>
<dbReference type="Gene3D" id="3.90.226.10">
    <property type="entry name" value="2-enoyl-CoA Hydratase, Chain A, domain 1"/>
    <property type="match status" value="1"/>
</dbReference>
<dbReference type="Gene3D" id="3.30.750.44">
    <property type="match status" value="1"/>
</dbReference>
<evidence type="ECO:0000256" key="3">
    <source>
        <dbReference type="ARBA" id="ARBA00022801"/>
    </source>
</evidence>
<evidence type="ECO:0000256" key="2">
    <source>
        <dbReference type="ARBA" id="ARBA00022670"/>
    </source>
</evidence>
<accession>A0A317T513</accession>